<dbReference type="InterPro" id="IPR036388">
    <property type="entry name" value="WH-like_DNA-bd_sf"/>
</dbReference>
<accession>A0A0H2R620</accession>
<evidence type="ECO:0000256" key="2">
    <source>
        <dbReference type="ARBA" id="ARBA00022679"/>
    </source>
</evidence>
<dbReference type="PANTHER" id="PTHR43712">
    <property type="entry name" value="PUTATIVE (AFU_ORTHOLOGUE AFUA_4G14580)-RELATED"/>
    <property type="match status" value="1"/>
</dbReference>
<dbReference type="GO" id="GO:0008168">
    <property type="term" value="F:methyltransferase activity"/>
    <property type="evidence" value="ECO:0007669"/>
    <property type="project" value="UniProtKB-KW"/>
</dbReference>
<protein>
    <recommendedName>
        <fullName evidence="4">O-methyltransferase dimerisation domain-containing protein</fullName>
    </recommendedName>
</protein>
<gene>
    <name evidence="5" type="ORF">SCHPADRAFT_677279</name>
</gene>
<dbReference type="Proteomes" id="UP000053477">
    <property type="component" value="Unassembled WGS sequence"/>
</dbReference>
<dbReference type="SUPFAM" id="SSF53335">
    <property type="entry name" value="S-adenosyl-L-methionine-dependent methyltransferases"/>
    <property type="match status" value="1"/>
</dbReference>
<organism evidence="5 6">
    <name type="scientific">Schizopora paradoxa</name>
    <dbReference type="NCBI Taxonomy" id="27342"/>
    <lineage>
        <taxon>Eukaryota</taxon>
        <taxon>Fungi</taxon>
        <taxon>Dikarya</taxon>
        <taxon>Basidiomycota</taxon>
        <taxon>Agaricomycotina</taxon>
        <taxon>Agaricomycetes</taxon>
        <taxon>Hymenochaetales</taxon>
        <taxon>Schizoporaceae</taxon>
        <taxon>Schizopora</taxon>
    </lineage>
</organism>
<dbReference type="Gene3D" id="1.10.10.10">
    <property type="entry name" value="Winged helix-like DNA-binding domain superfamily/Winged helix DNA-binding domain"/>
    <property type="match status" value="1"/>
</dbReference>
<dbReference type="InterPro" id="IPR029063">
    <property type="entry name" value="SAM-dependent_MTases_sf"/>
</dbReference>
<evidence type="ECO:0000313" key="6">
    <source>
        <dbReference type="Proteomes" id="UP000053477"/>
    </source>
</evidence>
<name>A0A0H2R620_9AGAM</name>
<dbReference type="PANTHER" id="PTHR43712:SF2">
    <property type="entry name" value="O-METHYLTRANSFERASE CICE"/>
    <property type="match status" value="1"/>
</dbReference>
<feature type="domain" description="O-methyltransferase dimerisation" evidence="4">
    <location>
        <begin position="85"/>
        <end position="160"/>
    </location>
</feature>
<dbReference type="InterPro" id="IPR016461">
    <property type="entry name" value="COMT-like"/>
</dbReference>
<evidence type="ECO:0000256" key="1">
    <source>
        <dbReference type="ARBA" id="ARBA00022603"/>
    </source>
</evidence>
<keyword evidence="1" id="KW-0489">Methyltransferase</keyword>
<keyword evidence="6" id="KW-1185">Reference proteome</keyword>
<dbReference type="InParanoid" id="A0A0H2R620"/>
<dbReference type="EMBL" id="KQ086180">
    <property type="protein sequence ID" value="KLO06792.1"/>
    <property type="molecule type" value="Genomic_DNA"/>
</dbReference>
<evidence type="ECO:0000256" key="3">
    <source>
        <dbReference type="ARBA" id="ARBA00022691"/>
    </source>
</evidence>
<dbReference type="InterPro" id="IPR012967">
    <property type="entry name" value="COMT_dimerisation"/>
</dbReference>
<reference evidence="5 6" key="1">
    <citation type="submission" date="2015-04" db="EMBL/GenBank/DDBJ databases">
        <title>Complete genome sequence of Schizopora paradoxa KUC8140, a cosmopolitan wood degrader in East Asia.</title>
        <authorList>
            <consortium name="DOE Joint Genome Institute"/>
            <person name="Min B."/>
            <person name="Park H."/>
            <person name="Jang Y."/>
            <person name="Kim J.-J."/>
            <person name="Kim K.H."/>
            <person name="Pangilinan J."/>
            <person name="Lipzen A."/>
            <person name="Riley R."/>
            <person name="Grigoriev I.V."/>
            <person name="Spatafora J.W."/>
            <person name="Choi I.-G."/>
        </authorList>
    </citation>
    <scope>NUCLEOTIDE SEQUENCE [LARGE SCALE GENOMIC DNA]</scope>
    <source>
        <strain evidence="5 6">KUC8140</strain>
    </source>
</reference>
<dbReference type="AlphaFoldDB" id="A0A0H2R620"/>
<dbReference type="GO" id="GO:0032259">
    <property type="term" value="P:methylation"/>
    <property type="evidence" value="ECO:0007669"/>
    <property type="project" value="UniProtKB-KW"/>
</dbReference>
<sequence length="338" mass="36720">MIVHPAKKSTLKALVEIIAQNVDALDAAMEERGVSAPSLDEPFAPGSDVTNGQPQLIQMADLICRAATHLIHVVEPPKLSVLKKCSSHLISASIRCAIDLHISEILKEAGPDGLHVTMIAEKCGVEVTKLETVLRCLAGSWIFKEVRPNVFANSRLSSLLDKGQPVEDLRESPENMYKMPQAAILAVMSFLADDALKSSAFLLEALTDPQRSFSGEAKDSSFSMALNCDKSYWDFIQQPDQKARLARLGIAMDGTRMVEPPGLALTGYQWGSLPDGATVVDVGGGMGATSFRIAEAFPKLRFVVQDSLENTEKGKKVLIRGIHDKRCSKFTHLNLPAL</sequence>
<dbReference type="Pfam" id="PF08100">
    <property type="entry name" value="Dimerisation"/>
    <property type="match status" value="1"/>
</dbReference>
<keyword evidence="2" id="KW-0808">Transferase</keyword>
<dbReference type="GO" id="GO:0046983">
    <property type="term" value="F:protein dimerization activity"/>
    <property type="evidence" value="ECO:0007669"/>
    <property type="project" value="InterPro"/>
</dbReference>
<evidence type="ECO:0000259" key="4">
    <source>
        <dbReference type="Pfam" id="PF08100"/>
    </source>
</evidence>
<dbReference type="OrthoDB" id="2410195at2759"/>
<dbReference type="SUPFAM" id="SSF46785">
    <property type="entry name" value="Winged helix' DNA-binding domain"/>
    <property type="match status" value="1"/>
</dbReference>
<dbReference type="Gene3D" id="3.40.50.150">
    <property type="entry name" value="Vaccinia Virus protein VP39"/>
    <property type="match status" value="1"/>
</dbReference>
<dbReference type="InterPro" id="IPR036390">
    <property type="entry name" value="WH_DNA-bd_sf"/>
</dbReference>
<proteinExistence type="predicted"/>
<evidence type="ECO:0000313" key="5">
    <source>
        <dbReference type="EMBL" id="KLO06792.1"/>
    </source>
</evidence>
<keyword evidence="3" id="KW-0949">S-adenosyl-L-methionine</keyword>
<dbReference type="PROSITE" id="PS51683">
    <property type="entry name" value="SAM_OMT_II"/>
    <property type="match status" value="1"/>
</dbReference>